<keyword evidence="5" id="KW-0809">Transit peptide</keyword>
<keyword evidence="4 8" id="KW-0808">Transferase</keyword>
<dbReference type="NCBIfam" id="TIGR02428">
    <property type="entry name" value="pcaJ_scoB_fam"/>
    <property type="match status" value="1"/>
</dbReference>
<sequence length="514" mass="55553">MNRISTAARPFLSLSKSRRPSAAFSTASRLNMKIYESAVDAVRDVSDGASILVGGFGICGVPEKLLEGLCENGPKNLTVICNNPSVDNYGIGLLVQKKQVSKVIASFIGGNIEFFRQYIAGDVELEYVPQGTLAERIRAGGAGISAFFTPTGYGTLVQEGGSPLKFDKNRNLELVSSRKETRIFNGVHNVLEEAITADFALIKAWKADKLGNLVFRHSAANFNSPMCKAAKVSIVEVEEIVEPGEIGPNEVHVPSVYCHRLILGKDYKKPIERLIYRPEEEKAGSRTPAEKMREIIARRGALEFKDGMYVNLGIGIPTLCPIFVPKGVTVHLQSENGVIGVGPYPRKGEENADLINAGKETITLRKGAAIVSSDEAFAMIRGGHIDMTLLGAFQVSQYGDLANWLVPGKLMLGMGGAMDLVSAPGSRVVITMEHTNNGEPKIVDKCTLPLTGLKCVSRIITDMAVFDVSPNEGLTLIEVREGLTVDDIIKNTGCTFKVSPQLQTMGQAELNVEN</sequence>
<evidence type="ECO:0000256" key="5">
    <source>
        <dbReference type="ARBA" id="ARBA00022946"/>
    </source>
</evidence>
<evidence type="ECO:0000256" key="3">
    <source>
        <dbReference type="ARBA" id="ARBA00007154"/>
    </source>
</evidence>
<comment type="function">
    <text evidence="7 8">Key enzyme for ketone body catabolism. Transfers the CoA moiety from succinate to acetoacetate. Formation of the enzyme-CoA intermediate proceeds via an unstable anhydride species formed between the carboxylate groups of the enzyme and substrate.</text>
</comment>
<evidence type="ECO:0000256" key="8">
    <source>
        <dbReference type="PIRNR" id="PIRNR000858"/>
    </source>
</evidence>
<dbReference type="WBParaSite" id="PgE133_g001_t01">
    <property type="protein sequence ID" value="PgE133_g001_t01"/>
    <property type="gene ID" value="PgE133_g001"/>
</dbReference>
<dbReference type="EC" id="2.8.3.5" evidence="8"/>
<dbReference type="InterPro" id="IPR004163">
    <property type="entry name" value="CoA_transf_BS"/>
</dbReference>
<dbReference type="WBParaSite" id="PgE133_g001_t04">
    <property type="protein sequence ID" value="PgE133_g001_t04"/>
    <property type="gene ID" value="PgE133_g001"/>
</dbReference>
<dbReference type="Pfam" id="PF01144">
    <property type="entry name" value="CoA_trans"/>
    <property type="match status" value="2"/>
</dbReference>
<comment type="catalytic activity">
    <reaction evidence="8">
        <text>a 3-oxo acid + succinyl-CoA = a 3-oxoacyl-CoA + succinate</text>
        <dbReference type="Rhea" id="RHEA:24564"/>
        <dbReference type="ChEBI" id="CHEBI:30031"/>
        <dbReference type="ChEBI" id="CHEBI:35973"/>
        <dbReference type="ChEBI" id="CHEBI:57292"/>
        <dbReference type="ChEBI" id="CHEBI:90726"/>
        <dbReference type="EC" id="2.8.3.5"/>
    </reaction>
</comment>
<dbReference type="InterPro" id="IPR037171">
    <property type="entry name" value="NagB/RpiA_transferase-like"/>
</dbReference>
<organism evidence="10 11">
    <name type="scientific">Parascaris univalens</name>
    <name type="common">Nematode worm</name>
    <dbReference type="NCBI Taxonomy" id="6257"/>
    <lineage>
        <taxon>Eukaryota</taxon>
        <taxon>Metazoa</taxon>
        <taxon>Ecdysozoa</taxon>
        <taxon>Nematoda</taxon>
        <taxon>Chromadorea</taxon>
        <taxon>Rhabditida</taxon>
        <taxon>Spirurina</taxon>
        <taxon>Ascaridomorpha</taxon>
        <taxon>Ascaridoidea</taxon>
        <taxon>Ascarididae</taxon>
        <taxon>Parascaris</taxon>
    </lineage>
</organism>
<keyword evidence="10" id="KW-1185">Reference proteome</keyword>
<dbReference type="SMART" id="SM00882">
    <property type="entry name" value="CoA_trans"/>
    <property type="match status" value="2"/>
</dbReference>
<dbReference type="GO" id="GO:0008260">
    <property type="term" value="F:succinyl-CoA:3-oxo-acid CoA-transferase activity"/>
    <property type="evidence" value="ECO:0007669"/>
    <property type="project" value="UniProtKB-EC"/>
</dbReference>
<dbReference type="InterPro" id="IPR004164">
    <property type="entry name" value="CoA_transf_AS"/>
</dbReference>
<evidence type="ECO:0000313" key="12">
    <source>
        <dbReference type="WBParaSite" id="PgE133_g001_t02"/>
    </source>
</evidence>
<reference evidence="11 12" key="1">
    <citation type="submission" date="2022-11" db="UniProtKB">
        <authorList>
            <consortium name="WormBaseParasite"/>
        </authorList>
    </citation>
    <scope>IDENTIFICATION</scope>
</reference>
<dbReference type="PIRSF" id="PIRSF000858">
    <property type="entry name" value="SCOT-t"/>
    <property type="match status" value="1"/>
</dbReference>
<dbReference type="PANTHER" id="PTHR13707:SF23">
    <property type="entry name" value="SUCCINYL-COA:3-KETOACID-COENZYME A TRANSFERASE"/>
    <property type="match status" value="1"/>
</dbReference>
<evidence type="ECO:0000256" key="7">
    <source>
        <dbReference type="ARBA" id="ARBA00054372"/>
    </source>
</evidence>
<dbReference type="NCBIfam" id="TIGR02429">
    <property type="entry name" value="pcaI_scoA_fam"/>
    <property type="match status" value="1"/>
</dbReference>
<dbReference type="Proteomes" id="UP000887569">
    <property type="component" value="Unplaced"/>
</dbReference>
<evidence type="ECO:0000256" key="2">
    <source>
        <dbReference type="ARBA" id="ARBA00004753"/>
    </source>
</evidence>
<proteinExistence type="inferred from homology"/>
<accession>A0A915A0X9</accession>
<dbReference type="WBParaSite" id="PgE133_g001_t02">
    <property type="protein sequence ID" value="PgE133_g001_t02"/>
    <property type="gene ID" value="PgE133_g001"/>
</dbReference>
<dbReference type="FunFam" id="3.40.1080.10:FF:000002">
    <property type="entry name" value="Succinyl-CoA:3-ketoacid-coenzyme A transferase, mitochondrial"/>
    <property type="match status" value="1"/>
</dbReference>
<evidence type="ECO:0000256" key="6">
    <source>
        <dbReference type="ARBA" id="ARBA00023128"/>
    </source>
</evidence>
<evidence type="ECO:0000256" key="9">
    <source>
        <dbReference type="PIRSR" id="PIRSR000858-1"/>
    </source>
</evidence>
<comment type="subcellular location">
    <subcellularLocation>
        <location evidence="1">Mitochondrion</location>
    </subcellularLocation>
</comment>
<dbReference type="SUPFAM" id="SSF100950">
    <property type="entry name" value="NagB/RpiA/CoA transferase-like"/>
    <property type="match status" value="2"/>
</dbReference>
<dbReference type="PROSITE" id="PS01274">
    <property type="entry name" value="COA_TRANSF_2"/>
    <property type="match status" value="1"/>
</dbReference>
<dbReference type="InterPro" id="IPR012792">
    <property type="entry name" value="3-oxoacid_CoA-transf_A"/>
</dbReference>
<evidence type="ECO:0000256" key="4">
    <source>
        <dbReference type="ARBA" id="ARBA00022679"/>
    </source>
</evidence>
<dbReference type="GO" id="GO:0005739">
    <property type="term" value="C:mitochondrion"/>
    <property type="evidence" value="ECO:0007669"/>
    <property type="project" value="UniProtKB-SubCell"/>
</dbReference>
<evidence type="ECO:0000313" key="10">
    <source>
        <dbReference type="Proteomes" id="UP000887569"/>
    </source>
</evidence>
<keyword evidence="6 8" id="KW-0496">Mitochondrion</keyword>
<dbReference type="InterPro" id="IPR012791">
    <property type="entry name" value="3-oxoacid_CoA-transf_B"/>
</dbReference>
<dbReference type="AlphaFoldDB" id="A0A915A0X9"/>
<dbReference type="InterPro" id="IPR014388">
    <property type="entry name" value="3-oxoacid_CoA-transferase"/>
</dbReference>
<comment type="similarity">
    <text evidence="3 8">Belongs to the 3-oxoacid CoA-transferase family.</text>
</comment>
<name>A0A915A0X9_PARUN</name>
<dbReference type="WBParaSite" id="PgE133_g001_t07">
    <property type="protein sequence ID" value="PgE133_g001_t07"/>
    <property type="gene ID" value="PgE133_g001"/>
</dbReference>
<dbReference type="InterPro" id="IPR004165">
    <property type="entry name" value="CoA_trans_fam_I"/>
</dbReference>
<dbReference type="PANTHER" id="PTHR13707">
    <property type="entry name" value="KETOACID-COENZYME A TRANSFERASE"/>
    <property type="match status" value="1"/>
</dbReference>
<dbReference type="PROSITE" id="PS01273">
    <property type="entry name" value="COA_TRANSF_1"/>
    <property type="match status" value="1"/>
</dbReference>
<dbReference type="FunFam" id="3.40.1080.10:FF:000001">
    <property type="entry name" value="Succinyl-coa:3-ketoacid-coenzyme a transferase subunit b"/>
    <property type="match status" value="1"/>
</dbReference>
<dbReference type="GO" id="GO:0046952">
    <property type="term" value="P:ketone body catabolic process"/>
    <property type="evidence" value="ECO:0007669"/>
    <property type="project" value="InterPro"/>
</dbReference>
<comment type="pathway">
    <text evidence="2 8">Ketone metabolism; succinyl-CoA degradation; acetoacetyl-CoA from succinyl-CoA: step 1/1.</text>
</comment>
<dbReference type="Gene3D" id="3.40.1080.10">
    <property type="entry name" value="Glutaconate Coenzyme A-transferase"/>
    <property type="match status" value="2"/>
</dbReference>
<evidence type="ECO:0000256" key="1">
    <source>
        <dbReference type="ARBA" id="ARBA00004173"/>
    </source>
</evidence>
<feature type="active site" description="5-glutamyl coenzyme A thioester intermediate" evidence="9">
    <location>
        <position position="335"/>
    </location>
</feature>
<evidence type="ECO:0000313" key="11">
    <source>
        <dbReference type="WBParaSite" id="PgE133_g001_t01"/>
    </source>
</evidence>
<protein>
    <recommendedName>
        <fullName evidence="8">Succinyl-CoA:3-ketoacid-coenzyme A transferase</fullName>
        <ecNumber evidence="8">2.8.3.5</ecNumber>
    </recommendedName>
</protein>